<evidence type="ECO:0000256" key="4">
    <source>
        <dbReference type="PROSITE-ProRule" id="PRU00339"/>
    </source>
</evidence>
<dbReference type="PANTHER" id="PTHR45954:SF1">
    <property type="entry name" value="LD33695P"/>
    <property type="match status" value="1"/>
</dbReference>
<keyword evidence="8" id="KW-1185">Reference proteome</keyword>
<dbReference type="Gene3D" id="1.25.40.10">
    <property type="entry name" value="Tetratricopeptide repeat domain"/>
    <property type="match status" value="2"/>
</dbReference>
<dbReference type="PANTHER" id="PTHR45954">
    <property type="entry name" value="LD33695P"/>
    <property type="match status" value="1"/>
</dbReference>
<feature type="transmembrane region" description="Helical" evidence="5">
    <location>
        <begin position="361"/>
        <end position="380"/>
    </location>
</feature>
<dbReference type="RefSeq" id="WP_202855777.1">
    <property type="nucleotide sequence ID" value="NZ_JAEUGD010000023.1"/>
</dbReference>
<evidence type="ECO:0000313" key="8">
    <source>
        <dbReference type="Proteomes" id="UP000614216"/>
    </source>
</evidence>
<protein>
    <submittedName>
        <fullName evidence="7">Tetratricopeptide repeat protein</fullName>
    </submittedName>
</protein>
<dbReference type="GO" id="GO:0005092">
    <property type="term" value="F:GDP-dissociation inhibitor activity"/>
    <property type="evidence" value="ECO:0007669"/>
    <property type="project" value="TreeGrafter"/>
</dbReference>
<accession>A0A937KBJ0</accession>
<dbReference type="InterPro" id="IPR052386">
    <property type="entry name" value="GPSM"/>
</dbReference>
<dbReference type="InterPro" id="IPR019734">
    <property type="entry name" value="TPR_rpt"/>
</dbReference>
<reference evidence="7" key="1">
    <citation type="submission" date="2021-01" db="EMBL/GenBank/DDBJ databases">
        <title>Fulvivirga kasyanovii gen. nov., sp nov., a novel member of the phylum Bacteroidetes isolated from seawater in a mussel farm.</title>
        <authorList>
            <person name="Zhao L.-H."/>
            <person name="Wang Z.-J."/>
        </authorList>
    </citation>
    <scope>NUCLEOTIDE SEQUENCE</scope>
    <source>
        <strain evidence="7">29W222</strain>
    </source>
</reference>
<dbReference type="Proteomes" id="UP000614216">
    <property type="component" value="Unassembled WGS sequence"/>
</dbReference>
<feature type="repeat" description="TPR" evidence="4">
    <location>
        <begin position="82"/>
        <end position="115"/>
    </location>
</feature>
<dbReference type="PROSITE" id="PS50005">
    <property type="entry name" value="TPR"/>
    <property type="match status" value="2"/>
</dbReference>
<name>A0A937KBJ0_9BACT</name>
<feature type="domain" description="PPM-type phosphatase" evidence="6">
    <location>
        <begin position="456"/>
        <end position="656"/>
    </location>
</feature>
<dbReference type="SMART" id="SM00028">
    <property type="entry name" value="TPR"/>
    <property type="match status" value="6"/>
</dbReference>
<comment type="subcellular location">
    <subcellularLocation>
        <location evidence="1">Cytoplasm</location>
    </subcellularLocation>
</comment>
<evidence type="ECO:0000256" key="2">
    <source>
        <dbReference type="ARBA" id="ARBA00022490"/>
    </source>
</evidence>
<dbReference type="EMBL" id="JAEUGD010000023">
    <property type="protein sequence ID" value="MBL6446237.1"/>
    <property type="molecule type" value="Genomic_DNA"/>
</dbReference>
<organism evidence="7 8">
    <name type="scientific">Fulvivirga marina</name>
    <dbReference type="NCBI Taxonomy" id="2494733"/>
    <lineage>
        <taxon>Bacteria</taxon>
        <taxon>Pseudomonadati</taxon>
        <taxon>Bacteroidota</taxon>
        <taxon>Cytophagia</taxon>
        <taxon>Cytophagales</taxon>
        <taxon>Fulvivirgaceae</taxon>
        <taxon>Fulvivirga</taxon>
    </lineage>
</organism>
<dbReference type="Pfam" id="PF13424">
    <property type="entry name" value="TPR_12"/>
    <property type="match status" value="2"/>
</dbReference>
<gene>
    <name evidence="7" type="ORF">JMN32_07955</name>
</gene>
<dbReference type="Gene3D" id="3.60.40.10">
    <property type="entry name" value="PPM-type phosphatase domain"/>
    <property type="match status" value="1"/>
</dbReference>
<dbReference type="PROSITE" id="PS50293">
    <property type="entry name" value="TPR_REGION"/>
    <property type="match status" value="1"/>
</dbReference>
<keyword evidence="5" id="KW-0812">Transmembrane</keyword>
<evidence type="ECO:0000256" key="5">
    <source>
        <dbReference type="SAM" id="Phobius"/>
    </source>
</evidence>
<proteinExistence type="predicted"/>
<dbReference type="GO" id="GO:0005938">
    <property type="term" value="C:cell cortex"/>
    <property type="evidence" value="ECO:0007669"/>
    <property type="project" value="TreeGrafter"/>
</dbReference>
<keyword evidence="2" id="KW-0963">Cytoplasm</keyword>
<keyword evidence="5" id="KW-0472">Membrane</keyword>
<comment type="caution">
    <text evidence="7">The sequence shown here is derived from an EMBL/GenBank/DDBJ whole genome shotgun (WGS) entry which is preliminary data.</text>
</comment>
<keyword evidence="5" id="KW-1133">Transmembrane helix</keyword>
<evidence type="ECO:0000256" key="1">
    <source>
        <dbReference type="ARBA" id="ARBA00004496"/>
    </source>
</evidence>
<evidence type="ECO:0000256" key="3">
    <source>
        <dbReference type="ARBA" id="ARBA00022737"/>
    </source>
</evidence>
<dbReference type="InterPro" id="IPR036457">
    <property type="entry name" value="PPM-type-like_dom_sf"/>
</dbReference>
<dbReference type="AlphaFoldDB" id="A0A937KBJ0"/>
<dbReference type="InterPro" id="IPR001932">
    <property type="entry name" value="PPM-type_phosphatase-like_dom"/>
</dbReference>
<sequence>MRYIPLTVVLVLGCLVCKVFAQTRVIDSLKNVVAQAGTDSVKIESLRQLGVLMSDHDVAMAIDYVNKAIELSDAKGYELQKTDAINSLGIIYYGIGDYEQTLDCFLKVQAFQESRNDLKGMSRVYNNLGLLFKELGRYEKSIDYLEKSVELKLQTSDTLTLSSSYNNLGLVYQEGLNDYKRAAECHNKALVIDRRNKDDYGIFVSLANIGLNHFKLGNLDSAQYFYNNAVMLFGETDDKYVKAEFLYEFALLNAALGQFDRAIEKHNLSIEMAEKADIKLLLKKNYEGLSDIYTQLGDFKKALNFHKMYSDVNRELFNVDQTTKIADIETNYHIQTKQNEIELLRKEAEIKDLKIYNDQMAFYWLVGMLVLVVFIVVLQYRKDVYRTRTNKILKQKNQEIIAKNQNIMDSILYAKNIQEAILAENDRLKAVFEDAFVLTKPRDIVNGDFYWFAEDGNHVVIAAVDCTGHGIPAAFLNVMGNSLLNQIVNEEKIIEPAEILRELNIRVFKNLKYDNAQSKSNDGMDIGICLFNRDNRRLAFAGAKRPLYYFHNHELNVLKGDHYPVGGILYDEHRIYHQHELVLEVSDSIYLFTDGIVDQFGGKENKKFMYPRFRELLRKVADYPMTEQVEAIEEEISRWQGNNEQTDDILMIGVRF</sequence>
<feature type="repeat" description="TPR" evidence="4">
    <location>
        <begin position="122"/>
        <end position="155"/>
    </location>
</feature>
<keyword evidence="3" id="KW-0677">Repeat</keyword>
<evidence type="ECO:0000259" key="6">
    <source>
        <dbReference type="Pfam" id="PF07228"/>
    </source>
</evidence>
<dbReference type="InterPro" id="IPR011990">
    <property type="entry name" value="TPR-like_helical_dom_sf"/>
</dbReference>
<keyword evidence="4" id="KW-0802">TPR repeat</keyword>
<evidence type="ECO:0000313" key="7">
    <source>
        <dbReference type="EMBL" id="MBL6446237.1"/>
    </source>
</evidence>
<dbReference type="Pfam" id="PF07228">
    <property type="entry name" value="SpoIIE"/>
    <property type="match status" value="1"/>
</dbReference>
<dbReference type="GO" id="GO:0001965">
    <property type="term" value="F:G-protein alpha-subunit binding"/>
    <property type="evidence" value="ECO:0007669"/>
    <property type="project" value="TreeGrafter"/>
</dbReference>
<dbReference type="SUPFAM" id="SSF48452">
    <property type="entry name" value="TPR-like"/>
    <property type="match status" value="1"/>
</dbReference>